<comment type="caution">
    <text evidence="2">The sequence shown here is derived from an EMBL/GenBank/DDBJ whole genome shotgun (WGS) entry which is preliminary data.</text>
</comment>
<dbReference type="AlphaFoldDB" id="A0AA35QPV2"/>
<dbReference type="Proteomes" id="UP001178461">
    <property type="component" value="Unassembled WGS sequence"/>
</dbReference>
<accession>A0AA35QPV2</accession>
<evidence type="ECO:0000313" key="3">
    <source>
        <dbReference type="Proteomes" id="UP001178461"/>
    </source>
</evidence>
<gene>
    <name evidence="2" type="ORF">PODLI_1B012023</name>
</gene>
<reference evidence="2" key="1">
    <citation type="submission" date="2022-12" db="EMBL/GenBank/DDBJ databases">
        <authorList>
            <person name="Alioto T."/>
            <person name="Alioto T."/>
            <person name="Gomez Garrido J."/>
        </authorList>
    </citation>
    <scope>NUCLEOTIDE SEQUENCE</scope>
</reference>
<organism evidence="2 3">
    <name type="scientific">Podarcis lilfordi</name>
    <name type="common">Lilford's wall lizard</name>
    <dbReference type="NCBI Taxonomy" id="74358"/>
    <lineage>
        <taxon>Eukaryota</taxon>
        <taxon>Metazoa</taxon>
        <taxon>Chordata</taxon>
        <taxon>Craniata</taxon>
        <taxon>Vertebrata</taxon>
        <taxon>Euteleostomi</taxon>
        <taxon>Lepidosauria</taxon>
        <taxon>Squamata</taxon>
        <taxon>Bifurcata</taxon>
        <taxon>Unidentata</taxon>
        <taxon>Episquamata</taxon>
        <taxon>Laterata</taxon>
        <taxon>Lacertibaenia</taxon>
        <taxon>Lacertidae</taxon>
        <taxon>Podarcis</taxon>
    </lineage>
</organism>
<feature type="compositionally biased region" description="Low complexity" evidence="1">
    <location>
        <begin position="63"/>
        <end position="95"/>
    </location>
</feature>
<feature type="region of interest" description="Disordered" evidence="1">
    <location>
        <begin position="271"/>
        <end position="290"/>
    </location>
</feature>
<feature type="region of interest" description="Disordered" evidence="1">
    <location>
        <begin position="1"/>
        <end position="165"/>
    </location>
</feature>
<keyword evidence="3" id="KW-1185">Reference proteome</keyword>
<feature type="compositionally biased region" description="Low complexity" evidence="1">
    <location>
        <begin position="1"/>
        <end position="38"/>
    </location>
</feature>
<protein>
    <submittedName>
        <fullName evidence="2">Uncharacterized protein</fullName>
    </submittedName>
</protein>
<dbReference type="EMBL" id="CANTUW010000004">
    <property type="protein sequence ID" value="CAI7934830.1"/>
    <property type="molecule type" value="Genomic_DNA"/>
</dbReference>
<evidence type="ECO:0000256" key="1">
    <source>
        <dbReference type="SAM" id="MobiDB-lite"/>
    </source>
</evidence>
<proteinExistence type="predicted"/>
<name>A0AA35QPV2_9SAUR</name>
<evidence type="ECO:0000313" key="2">
    <source>
        <dbReference type="EMBL" id="CAI7934830.1"/>
    </source>
</evidence>
<sequence length="290" mass="29606">MEPGEAPGAQGAASAGPPAVSAAAAPAGRVSASAALPAAEPPALLPPRGSIQAGRGVRRAQRRSPAQRPRPGSAAETARAAAAVAAAAAGEATRSLQQHQPRSVVETVCPPSAAQLAPPPPRLPARAAAAPDLSGHWPEPGNSGNKEPPPTSRPGQGRGGALWPGSDLAPYGFILGGRRRVRKRRAKKNRSCTCGQPSGIIGPSGLPLLTGSPDILSRSLTRQLFKPRCGRICLGAFHNPVDPWPAIRAKQLIIPQRSRSEALPPQISVWGAGRLAPPHRNSAGPGQGVP</sequence>